<dbReference type="AlphaFoldDB" id="A0A7G3ZN61"/>
<reference evidence="9 10" key="1">
    <citation type="submission" date="2020-06" db="EMBL/GenBank/DDBJ databases">
        <title>The yeast mating-type switching endonuclease HO is a domesticated member of an unorthodox homing genetic element family.</title>
        <authorList>
            <person name="Coughlan A.Y."/>
            <person name="Lombardi L."/>
            <person name="Braun-Galleani S."/>
            <person name="Martos A.R."/>
            <person name="Galeote V."/>
            <person name="Bigey F."/>
            <person name="Dequin S."/>
            <person name="Byrne K.P."/>
            <person name="Wolfe K.H."/>
        </authorList>
    </citation>
    <scope>NUCLEOTIDE SEQUENCE [LARGE SCALE GENOMIC DNA]</scope>
    <source>
        <strain evidence="9 10">CBS764</strain>
    </source>
</reference>
<comment type="catalytic activity">
    <reaction evidence="1 7">
        <text>5-hydroxyisourate + H2O = 5-hydroxy-2-oxo-4-ureido-2,5-dihydro-1H-imidazole-5-carboxylate + H(+)</text>
        <dbReference type="Rhea" id="RHEA:23736"/>
        <dbReference type="ChEBI" id="CHEBI:15377"/>
        <dbReference type="ChEBI" id="CHEBI:15378"/>
        <dbReference type="ChEBI" id="CHEBI:18072"/>
        <dbReference type="ChEBI" id="CHEBI:58639"/>
        <dbReference type="EC" id="3.5.2.17"/>
    </reaction>
</comment>
<dbReference type="EC" id="3.5.2.17" evidence="7"/>
<dbReference type="RefSeq" id="XP_037141621.1">
    <property type="nucleotide sequence ID" value="XM_037285725.1"/>
</dbReference>
<keyword evidence="5 7" id="KW-0659">Purine metabolism</keyword>
<evidence type="ECO:0000256" key="7">
    <source>
        <dbReference type="RuleBase" id="RU361270"/>
    </source>
</evidence>
<dbReference type="NCBIfam" id="TIGR02962">
    <property type="entry name" value="hdxy_isourate"/>
    <property type="match status" value="1"/>
</dbReference>
<dbReference type="InterPro" id="IPR014306">
    <property type="entry name" value="Hydroxyisourate_hydrolase"/>
</dbReference>
<dbReference type="EMBL" id="CP059253">
    <property type="protein sequence ID" value="QLL34947.1"/>
    <property type="molecule type" value="Genomic_DNA"/>
</dbReference>
<evidence type="ECO:0000313" key="10">
    <source>
        <dbReference type="Proteomes" id="UP000515788"/>
    </source>
</evidence>
<evidence type="ECO:0000256" key="5">
    <source>
        <dbReference type="ARBA" id="ARBA00022631"/>
    </source>
</evidence>
<dbReference type="GeneID" id="59328213"/>
<dbReference type="CDD" id="cd05822">
    <property type="entry name" value="TLP_HIUase"/>
    <property type="match status" value="1"/>
</dbReference>
<feature type="domain" description="Transthyretin/hydroxyisourate hydrolase" evidence="8">
    <location>
        <begin position="2"/>
        <end position="153"/>
    </location>
</feature>
<evidence type="ECO:0000256" key="3">
    <source>
        <dbReference type="ARBA" id="ARBA00009850"/>
    </source>
</evidence>
<accession>A0A7G3ZN61</accession>
<comment type="subunit">
    <text evidence="4 7">Homotetramer.</text>
</comment>
<evidence type="ECO:0000256" key="4">
    <source>
        <dbReference type="ARBA" id="ARBA00011881"/>
    </source>
</evidence>
<dbReference type="GO" id="GO:0006144">
    <property type="term" value="P:purine nucleobase metabolic process"/>
    <property type="evidence" value="ECO:0007669"/>
    <property type="project" value="UniProtKB-KW"/>
</dbReference>
<evidence type="ECO:0000256" key="6">
    <source>
        <dbReference type="ARBA" id="ARBA00022801"/>
    </source>
</evidence>
<dbReference type="PANTHER" id="PTHR10395:SF7">
    <property type="entry name" value="5-HYDROXYISOURATE HYDROLASE"/>
    <property type="match status" value="1"/>
</dbReference>
<keyword evidence="6 7" id="KW-0378">Hydrolase</keyword>
<evidence type="ECO:0000256" key="1">
    <source>
        <dbReference type="ARBA" id="ARBA00001043"/>
    </source>
</evidence>
<dbReference type="SMART" id="SM00095">
    <property type="entry name" value="TR_THY"/>
    <property type="match status" value="1"/>
</dbReference>
<dbReference type="SUPFAM" id="SSF49472">
    <property type="entry name" value="Transthyretin (synonym: prealbumin)"/>
    <property type="match status" value="1"/>
</dbReference>
<evidence type="ECO:0000256" key="2">
    <source>
        <dbReference type="ARBA" id="ARBA00002704"/>
    </source>
</evidence>
<sequence length="154" mass="17289">MSERPPVTCHVLDTATGKPAANVVCSVYKIDLVEEASSTGIGLLREASTLEPFAMARTDADGRVPRWTFDPTPSKRQQLEEVGVVQDTTGDRLHWEKLPPGTYKIRFHAGQYYKSLGQTNFHPFADVIFTVEDSRHYHIPLLLSNYGYTTYRGS</sequence>
<evidence type="ECO:0000313" key="9">
    <source>
        <dbReference type="EMBL" id="QLL34947.1"/>
    </source>
</evidence>
<dbReference type="Pfam" id="PF00576">
    <property type="entry name" value="Transthyretin"/>
    <property type="match status" value="1"/>
</dbReference>
<gene>
    <name evidence="9" type="ORF">HG536_0H03220</name>
</gene>
<dbReference type="InterPro" id="IPR036817">
    <property type="entry name" value="Transthyretin/HIU_hydrolase_sf"/>
</dbReference>
<dbReference type="Gene3D" id="2.60.40.180">
    <property type="entry name" value="Transthyretin/hydroxyisourate hydrolase domain"/>
    <property type="match status" value="1"/>
</dbReference>
<dbReference type="GO" id="GO:0033971">
    <property type="term" value="F:hydroxyisourate hydrolase activity"/>
    <property type="evidence" value="ECO:0007669"/>
    <property type="project" value="UniProtKB-EC"/>
</dbReference>
<dbReference type="PANTHER" id="PTHR10395">
    <property type="entry name" value="URICASE AND TRANSTHYRETIN-RELATED"/>
    <property type="match status" value="1"/>
</dbReference>
<comment type="similarity">
    <text evidence="3 7">Belongs to the transthyretin family. 5-hydroxyisourate hydrolase subfamily.</text>
</comment>
<keyword evidence="10" id="KW-1185">Reference proteome</keyword>
<dbReference type="OrthoDB" id="10265230at2759"/>
<protein>
    <recommendedName>
        <fullName evidence="7">5-hydroxyisourate hydrolase</fullName>
        <shortName evidence="7">HIU hydrolase</shortName>
        <shortName evidence="7">HIUHase</shortName>
        <ecNumber evidence="7">3.5.2.17</ecNumber>
    </recommendedName>
</protein>
<proteinExistence type="inferred from homology"/>
<dbReference type="KEGG" id="tgb:HG536_0H03220"/>
<dbReference type="Proteomes" id="UP000515788">
    <property type="component" value="Chromosome 8"/>
</dbReference>
<evidence type="ECO:0000259" key="8">
    <source>
        <dbReference type="SMART" id="SM00095"/>
    </source>
</evidence>
<name>A0A7G3ZN61_9SACH</name>
<dbReference type="InterPro" id="IPR023416">
    <property type="entry name" value="Transthyretin/HIU_hydrolase_d"/>
</dbReference>
<organism evidence="9 10">
    <name type="scientific">Torulaspora globosa</name>
    <dbReference type="NCBI Taxonomy" id="48254"/>
    <lineage>
        <taxon>Eukaryota</taxon>
        <taxon>Fungi</taxon>
        <taxon>Dikarya</taxon>
        <taxon>Ascomycota</taxon>
        <taxon>Saccharomycotina</taxon>
        <taxon>Saccharomycetes</taxon>
        <taxon>Saccharomycetales</taxon>
        <taxon>Saccharomycetaceae</taxon>
        <taxon>Torulaspora</taxon>
    </lineage>
</organism>
<comment type="function">
    <text evidence="2">Catalyzes the hydrolysis of 5-hydroxyisourate (HIU) to 2-oxo-4-hydroxy-4-carboxy-5-ureidoimidazoline (OHCU).</text>
</comment>